<dbReference type="PANTHER" id="PTHR12081:SF18">
    <property type="entry name" value="TRANSCRIPTION FACTOR E2F2-RELATED"/>
    <property type="match status" value="1"/>
</dbReference>
<evidence type="ECO:0000256" key="3">
    <source>
        <dbReference type="ARBA" id="ARBA00023125"/>
    </source>
</evidence>
<evidence type="ECO:0000256" key="1">
    <source>
        <dbReference type="ARBA" id="ARBA00010940"/>
    </source>
</evidence>
<dbReference type="GO" id="GO:0090575">
    <property type="term" value="C:RNA polymerase II transcription regulator complex"/>
    <property type="evidence" value="ECO:0007669"/>
    <property type="project" value="TreeGrafter"/>
</dbReference>
<dbReference type="SUPFAM" id="SSF144074">
    <property type="entry name" value="E2F-DP heterodimerization region"/>
    <property type="match status" value="1"/>
</dbReference>
<dbReference type="InterPro" id="IPR036388">
    <property type="entry name" value="WH-like_DNA-bd_sf"/>
</dbReference>
<keyword evidence="9" id="KW-1185">Reference proteome</keyword>
<feature type="coiled-coil region" evidence="6">
    <location>
        <begin position="175"/>
        <end position="219"/>
    </location>
</feature>
<organism evidence="8 9">
    <name type="scientific">Papilio machaon</name>
    <name type="common">Old World swallowtail butterfly</name>
    <dbReference type="NCBI Taxonomy" id="76193"/>
    <lineage>
        <taxon>Eukaryota</taxon>
        <taxon>Metazoa</taxon>
        <taxon>Ecdysozoa</taxon>
        <taxon>Arthropoda</taxon>
        <taxon>Hexapoda</taxon>
        <taxon>Insecta</taxon>
        <taxon>Pterygota</taxon>
        <taxon>Neoptera</taxon>
        <taxon>Endopterygota</taxon>
        <taxon>Lepidoptera</taxon>
        <taxon>Glossata</taxon>
        <taxon>Ditrysia</taxon>
        <taxon>Papilionoidea</taxon>
        <taxon>Papilionidae</taxon>
        <taxon>Papilioninae</taxon>
        <taxon>Papilio</taxon>
    </lineage>
</organism>
<dbReference type="PANTHER" id="PTHR12081">
    <property type="entry name" value="TRANSCRIPTION FACTOR E2F"/>
    <property type="match status" value="1"/>
</dbReference>
<dbReference type="InterPro" id="IPR003316">
    <property type="entry name" value="E2F_WHTH_DNA-bd_dom"/>
</dbReference>
<dbReference type="InterPro" id="IPR032198">
    <property type="entry name" value="E2F_CC-MB"/>
</dbReference>
<accession>A0A194QRB0</accession>
<evidence type="ECO:0000259" key="7">
    <source>
        <dbReference type="SMART" id="SM01372"/>
    </source>
</evidence>
<evidence type="ECO:0000256" key="6">
    <source>
        <dbReference type="SAM" id="Coils"/>
    </source>
</evidence>
<feature type="domain" description="E2F/DP family winged-helix DNA-binding" evidence="7">
    <location>
        <begin position="173"/>
        <end position="271"/>
    </location>
</feature>
<reference evidence="8 9" key="1">
    <citation type="journal article" date="2015" name="Nat. Commun.">
        <title>Outbred genome sequencing and CRISPR/Cas9 gene editing in butterflies.</title>
        <authorList>
            <person name="Li X."/>
            <person name="Fan D."/>
            <person name="Zhang W."/>
            <person name="Liu G."/>
            <person name="Zhang L."/>
            <person name="Zhao L."/>
            <person name="Fang X."/>
            <person name="Chen L."/>
            <person name="Dong Y."/>
            <person name="Chen Y."/>
            <person name="Ding Y."/>
            <person name="Zhao R."/>
            <person name="Feng M."/>
            <person name="Zhu Y."/>
            <person name="Feng Y."/>
            <person name="Jiang X."/>
            <person name="Zhu D."/>
            <person name="Xiang H."/>
            <person name="Feng X."/>
            <person name="Li S."/>
            <person name="Wang J."/>
            <person name="Zhang G."/>
            <person name="Kronforst M.R."/>
            <person name="Wang W."/>
        </authorList>
    </citation>
    <scope>NUCLEOTIDE SEQUENCE [LARGE SCALE GENOMIC DNA]</scope>
    <source>
        <strain evidence="8">Ya'a_city_454_Pm</strain>
        <tissue evidence="8">Whole body</tissue>
    </source>
</reference>
<comment type="subcellular location">
    <subcellularLocation>
        <location evidence="5">Nucleus</location>
    </subcellularLocation>
</comment>
<dbReference type="InParanoid" id="A0A194QRB0"/>
<dbReference type="STRING" id="76193.A0A194QRB0"/>
<keyword evidence="3 5" id="KW-0238">DNA-binding</keyword>
<dbReference type="Proteomes" id="UP000053240">
    <property type="component" value="Unassembled WGS sequence"/>
</dbReference>
<keyword evidence="2 5" id="KW-0805">Transcription regulation</keyword>
<dbReference type="InterPro" id="IPR015633">
    <property type="entry name" value="E2F"/>
</dbReference>
<evidence type="ECO:0000313" key="8">
    <source>
        <dbReference type="EMBL" id="KPJ07879.1"/>
    </source>
</evidence>
<keyword evidence="6" id="KW-0175">Coiled coil</keyword>
<dbReference type="InterPro" id="IPR044822">
    <property type="entry name" value="Myb_DNA-bind_4"/>
</dbReference>
<dbReference type="Pfam" id="PF16421">
    <property type="entry name" value="E2F_CC-MB"/>
    <property type="match status" value="1"/>
</dbReference>
<dbReference type="SUPFAM" id="SSF46785">
    <property type="entry name" value="Winged helix' DNA-binding domain"/>
    <property type="match status" value="1"/>
</dbReference>
<dbReference type="GO" id="GO:0000978">
    <property type="term" value="F:RNA polymerase II cis-regulatory region sequence-specific DNA binding"/>
    <property type="evidence" value="ECO:0007669"/>
    <property type="project" value="InterPro"/>
</dbReference>
<evidence type="ECO:0000256" key="4">
    <source>
        <dbReference type="ARBA" id="ARBA00023163"/>
    </source>
</evidence>
<dbReference type="AlphaFoldDB" id="A0A194QRB0"/>
<keyword evidence="5" id="KW-0539">Nucleus</keyword>
<dbReference type="EMBL" id="KQ461175">
    <property type="protein sequence ID" value="KPJ07879.1"/>
    <property type="molecule type" value="Genomic_DNA"/>
</dbReference>
<keyword evidence="4 5" id="KW-0804">Transcription</keyword>
<evidence type="ECO:0000313" key="9">
    <source>
        <dbReference type="Proteomes" id="UP000053240"/>
    </source>
</evidence>
<comment type="similarity">
    <text evidence="1 5">Belongs to the E2F/DP family.</text>
</comment>
<evidence type="ECO:0000256" key="5">
    <source>
        <dbReference type="RuleBase" id="RU003796"/>
    </source>
</evidence>
<name>A0A194QRB0_PAPMA</name>
<dbReference type="SMART" id="SM01372">
    <property type="entry name" value="E2F_TDP"/>
    <property type="match status" value="1"/>
</dbReference>
<dbReference type="GO" id="GO:0000981">
    <property type="term" value="F:DNA-binding transcription factor activity, RNA polymerase II-specific"/>
    <property type="evidence" value="ECO:0007669"/>
    <property type="project" value="TreeGrafter"/>
</dbReference>
<dbReference type="GO" id="GO:0046983">
    <property type="term" value="F:protein dimerization activity"/>
    <property type="evidence" value="ECO:0007669"/>
    <property type="project" value="InterPro"/>
</dbReference>
<dbReference type="InterPro" id="IPR036390">
    <property type="entry name" value="WH_DNA-bd_sf"/>
</dbReference>
<dbReference type="Gene3D" id="6.10.250.540">
    <property type="match status" value="1"/>
</dbReference>
<protein>
    <submittedName>
        <fullName evidence="8">Transcription factor E2F4</fullName>
    </submittedName>
</protein>
<dbReference type="Gene3D" id="1.10.10.60">
    <property type="entry name" value="Homeodomain-like"/>
    <property type="match status" value="1"/>
</dbReference>
<dbReference type="Gene3D" id="1.10.10.10">
    <property type="entry name" value="Winged helix-like DNA-binding domain superfamily/Winged helix DNA-binding domain"/>
    <property type="match status" value="1"/>
</dbReference>
<gene>
    <name evidence="8" type="ORF">RR48_12721</name>
</gene>
<dbReference type="Pfam" id="PF13837">
    <property type="entry name" value="Myb_DNA-bind_4"/>
    <property type="match status" value="1"/>
</dbReference>
<evidence type="ECO:0000256" key="2">
    <source>
        <dbReference type="ARBA" id="ARBA00023015"/>
    </source>
</evidence>
<sequence length="446" mass="52041">MEENIDNNVTVLAMLDNQYIIWTRNATLLLLNLYESKIHMIDNPKRKSKMWMSMAEELKALNIEVTPDQVRWKINALTKKYKDCIENGQGNLTFKYFNEMHQILGQYNDDNETYRLASGVTQCDRRQSNKNAILSCSPYHKIRTERKAKVELDKQWLDYLKRQEEQKELRDQRYERSLRLRQEELELRKKELEIKESLALKKLQLKEKMQEEILKIEREKCALLRTFLNPQVVATDLLAVRQKRRIYDITNVLEGIGLIEKRSKNSIQWKGVGPDCTSNEIGDRVTLLRRQIGRLEEHEVLIDKHLHYIEQSLKNVLDDTDNHTLSYVTEDDVKNCFKDSQVLVLEVPLGASLAVTSPSSKDKDSNYSLHVKSTEQIGVILLCDAEKEKANMEENLDDEVQSYTNSCGDYHHSNYLLRLSPPITKHDFAFSLRGSEGLCDLFDIPC</sequence>
<dbReference type="InterPro" id="IPR037241">
    <property type="entry name" value="E2F-DP_heterodim"/>
</dbReference>
<dbReference type="Pfam" id="PF02319">
    <property type="entry name" value="WHD_E2F_TDP"/>
    <property type="match status" value="1"/>
</dbReference>
<proteinExistence type="inferred from homology"/>